<gene>
    <name evidence="2" type="ORF">ABIE08_002841</name>
</gene>
<evidence type="ECO:0000313" key="3">
    <source>
        <dbReference type="Proteomes" id="UP001549321"/>
    </source>
</evidence>
<dbReference type="Proteomes" id="UP001549321">
    <property type="component" value="Unassembled WGS sequence"/>
</dbReference>
<proteinExistence type="predicted"/>
<reference evidence="2 3" key="1">
    <citation type="submission" date="2024-06" db="EMBL/GenBank/DDBJ databases">
        <title>Sorghum-associated microbial communities from plants grown in Nebraska, USA.</title>
        <authorList>
            <person name="Schachtman D."/>
        </authorList>
    </citation>
    <scope>NUCLEOTIDE SEQUENCE [LARGE SCALE GENOMIC DNA]</scope>
    <source>
        <strain evidence="2 3">3207</strain>
    </source>
</reference>
<feature type="region of interest" description="Disordered" evidence="1">
    <location>
        <begin position="71"/>
        <end position="90"/>
    </location>
</feature>
<keyword evidence="3" id="KW-1185">Reference proteome</keyword>
<evidence type="ECO:0000313" key="2">
    <source>
        <dbReference type="EMBL" id="MET4634895.1"/>
    </source>
</evidence>
<sequence>MDTAGTERHRICCCHPRHVRCELRVGMSEAQPDLSKQSPSGIVGLRGPLPHFKGAAPPATRFRPRQTARCQRRRSSRGVNHRSALPSPLSSALRLSNASRAMSLGMCTSRAASRACRSLSLMGSWLARTMARALSAAPRASLSDTEDRDPSPISRRRPWIVKRNIHWPPPSGRFCNQSPPPSQYFPDGSVRAETAESLFRERDISHPPLDPPFASRRADIQ</sequence>
<dbReference type="EMBL" id="JBEPSM010000002">
    <property type="protein sequence ID" value="MET4634895.1"/>
    <property type="molecule type" value="Genomic_DNA"/>
</dbReference>
<feature type="region of interest" description="Disordered" evidence="1">
    <location>
        <begin position="136"/>
        <end position="157"/>
    </location>
</feature>
<feature type="compositionally biased region" description="Basic residues" evidence="1">
    <location>
        <begin position="71"/>
        <end position="80"/>
    </location>
</feature>
<evidence type="ECO:0000256" key="1">
    <source>
        <dbReference type="SAM" id="MobiDB-lite"/>
    </source>
</evidence>
<protein>
    <submittedName>
        <fullName evidence="2">Uncharacterized protein</fullName>
    </submittedName>
</protein>
<accession>A0ABV2R0U3</accession>
<name>A0ABV2R0U3_9HYPH</name>
<comment type="caution">
    <text evidence="2">The sequence shown here is derived from an EMBL/GenBank/DDBJ whole genome shotgun (WGS) entry which is preliminary data.</text>
</comment>
<feature type="region of interest" description="Disordered" evidence="1">
    <location>
        <begin position="170"/>
        <end position="221"/>
    </location>
</feature>
<organism evidence="2 3">
    <name type="scientific">Kaistia defluvii</name>
    <dbReference type="NCBI Taxonomy" id="410841"/>
    <lineage>
        <taxon>Bacteria</taxon>
        <taxon>Pseudomonadati</taxon>
        <taxon>Pseudomonadota</taxon>
        <taxon>Alphaproteobacteria</taxon>
        <taxon>Hyphomicrobiales</taxon>
        <taxon>Kaistiaceae</taxon>
        <taxon>Kaistia</taxon>
    </lineage>
</organism>